<dbReference type="STRING" id="47879.AXG94_13235"/>
<evidence type="ECO:0000256" key="1">
    <source>
        <dbReference type="SAM" id="MobiDB-lite"/>
    </source>
</evidence>
<reference evidence="3 4" key="1">
    <citation type="submission" date="2018-08" db="EMBL/GenBank/DDBJ databases">
        <title>Recombination of ecologically and evolutionarily significant loci maintains genetic cohesion in the Pseudomonas syringae species complex.</title>
        <authorList>
            <person name="Dillon M."/>
            <person name="Thakur S."/>
            <person name="Almeida R.N.D."/>
            <person name="Weir B.S."/>
            <person name="Guttman D.S."/>
        </authorList>
    </citation>
    <scope>NUCLEOTIDE SEQUENCE [LARGE SCALE GENOMIC DNA]</scope>
    <source>
        <strain evidence="3 4">NCPPB2445</strain>
    </source>
</reference>
<sequence>MGRCAVTVSRRPGRRRQQPRLRLEPAAHRPHGEPEHRGGRSIPGTVDTGHRTRRADAHQPLLVHRRCAQQIPVRLRMGPVDRERRAQGRGEESQLPGHLRAILEESASRGRCQYLPGAGHAELRQRRTEPGHPRWPCVASLCVQQRRCVWGRRLMSTVNNQAGAFKTLADWLRAALHESEQFTLGYAAESSAFVRFNHGKVRQAGQVQQANVSFKLIDDGRHADLQITLSGEIETDLQRLGEGLQQLRDTLPLLPRDPYLLLNHNHWQNNNEQHHPLPATEQAVAEIARAAEGLDLVGIYAAGSISRGFASSSGAFGWHQANSFNFDFSLFHENGQAVKASYAGHEWSSEGFAKRFAQAREQLAFLGRPLRTLPPGEYRAYLAPAALEEIMGMLSWGGFSARAIASKQSPLQKFYADETTFSSVVGLSEQVSGSLSPAFSDEGYPRDDLTLIAKGKANARLVNSRSAAEYGLTANGASSYEYPSALVMQEGQLEQKDILERLGTGLYISNLWYLNYSDQPAARMTGMTRFATFWVENGQIQAPVSTMRFDDSVYSLLGSQLEGLTRERELLLSASTYSQRATASMLLPGALVKRLTLTL</sequence>
<feature type="region of interest" description="Disordered" evidence="1">
    <location>
        <begin position="1"/>
        <end position="51"/>
    </location>
</feature>
<dbReference type="InterPro" id="IPR036059">
    <property type="entry name" value="TldD/PmbA_sf"/>
</dbReference>
<dbReference type="AlphaFoldDB" id="A0A3M3EVB4"/>
<gene>
    <name evidence="3" type="ORF">ALQ77_05029</name>
</gene>
<dbReference type="SUPFAM" id="SSF111283">
    <property type="entry name" value="Putative modulator of DNA gyrase, PmbA/TldD"/>
    <property type="match status" value="1"/>
</dbReference>
<dbReference type="GO" id="GO:0006508">
    <property type="term" value="P:proteolysis"/>
    <property type="evidence" value="ECO:0007669"/>
    <property type="project" value="InterPro"/>
</dbReference>
<accession>A0A3M3EVB4</accession>
<dbReference type="Pfam" id="PF19289">
    <property type="entry name" value="PmbA_TldD_3rd"/>
    <property type="match status" value="1"/>
</dbReference>
<comment type="caution">
    <text evidence="3">The sequence shown here is derived from an EMBL/GenBank/DDBJ whole genome shotgun (WGS) entry which is preliminary data.</text>
</comment>
<feature type="domain" description="Metalloprotease TldD/E C-terminal" evidence="2">
    <location>
        <begin position="375"/>
        <end position="597"/>
    </location>
</feature>
<dbReference type="InterPro" id="IPR045569">
    <property type="entry name" value="Metalloprtase-TldD/E_C"/>
</dbReference>
<dbReference type="Proteomes" id="UP000270661">
    <property type="component" value="Unassembled WGS sequence"/>
</dbReference>
<evidence type="ECO:0000313" key="3">
    <source>
        <dbReference type="EMBL" id="RMM53558.1"/>
    </source>
</evidence>
<keyword evidence="4" id="KW-1185">Reference proteome</keyword>
<evidence type="ECO:0000313" key="4">
    <source>
        <dbReference type="Proteomes" id="UP000270661"/>
    </source>
</evidence>
<proteinExistence type="predicted"/>
<protein>
    <recommendedName>
        <fullName evidence="2">Metalloprotease TldD/E C-terminal domain-containing protein</fullName>
    </recommendedName>
</protein>
<dbReference type="EMBL" id="RBOJ01000034">
    <property type="protein sequence ID" value="RMM53558.1"/>
    <property type="molecule type" value="Genomic_DNA"/>
</dbReference>
<dbReference type="PANTHER" id="PTHR43666:SF1">
    <property type="entry name" value="CONSERVED PROTEIN"/>
    <property type="match status" value="1"/>
</dbReference>
<evidence type="ECO:0000259" key="2">
    <source>
        <dbReference type="Pfam" id="PF19289"/>
    </source>
</evidence>
<name>A0A3M3EVB4_9PSED</name>
<organism evidence="3 4">
    <name type="scientific">Pseudomonas corrugata</name>
    <dbReference type="NCBI Taxonomy" id="47879"/>
    <lineage>
        <taxon>Bacteria</taxon>
        <taxon>Pseudomonadati</taxon>
        <taxon>Pseudomonadota</taxon>
        <taxon>Gammaproteobacteria</taxon>
        <taxon>Pseudomonadales</taxon>
        <taxon>Pseudomonadaceae</taxon>
        <taxon>Pseudomonas</taxon>
    </lineage>
</organism>
<dbReference type="GO" id="GO:0008237">
    <property type="term" value="F:metallopeptidase activity"/>
    <property type="evidence" value="ECO:0007669"/>
    <property type="project" value="InterPro"/>
</dbReference>
<dbReference type="PANTHER" id="PTHR43666">
    <property type="entry name" value="TLDD PROTEIN"/>
    <property type="match status" value="1"/>
</dbReference>
<feature type="compositionally biased region" description="Basic and acidic residues" evidence="1">
    <location>
        <begin position="21"/>
        <end position="38"/>
    </location>
</feature>